<evidence type="ECO:0000313" key="2">
    <source>
        <dbReference type="EMBL" id="PPV13629.1"/>
    </source>
</evidence>
<evidence type="ECO:0000259" key="1">
    <source>
        <dbReference type="Pfam" id="PF12671"/>
    </source>
</evidence>
<name>A0A2S7F8Q6_CLOBU</name>
<dbReference type="InterPro" id="IPR024301">
    <property type="entry name" value="Amidase_6"/>
</dbReference>
<dbReference type="AlphaFoldDB" id="A0A2S7F8Q6"/>
<comment type="caution">
    <text evidence="2">The sequence shown here is derived from an EMBL/GenBank/DDBJ whole genome shotgun (WGS) entry which is preliminary data.</text>
</comment>
<reference evidence="2 3" key="1">
    <citation type="submission" date="2016-01" db="EMBL/GenBank/DDBJ databases">
        <title>Characterization of the Clostridium difficile lineages that are prevalent in Hong Kong and China.</title>
        <authorList>
            <person name="Kwok J.S.-L."/>
            <person name="Lam W.-Y."/>
            <person name="Ip M."/>
            <person name="Chan T.-F."/>
            <person name="Hawkey P.M."/>
            <person name="Tsui S.K.-W."/>
        </authorList>
    </citation>
    <scope>NUCLEOTIDE SEQUENCE [LARGE SCALE GENOMIC DNA]</scope>
    <source>
        <strain evidence="2 3">300064</strain>
    </source>
</reference>
<proteinExistence type="predicted"/>
<dbReference type="PANTHER" id="PTHR40032">
    <property type="entry name" value="EXPORTED PROTEIN-RELATED"/>
    <property type="match status" value="1"/>
</dbReference>
<protein>
    <recommendedName>
        <fullName evidence="1">Putative amidase domain-containing protein</fullName>
    </recommendedName>
</protein>
<sequence>MLRKNLYDLCSFLCSPYTHLNIIPKISLFTHENIFNQLQSKIDFKFQWNKRNNFIINDFKFSFKYEIMEETSILIKVKLSIINSFILNPSINKNRSSMIDDYIIIAEYTPNNNIKLYNLISKEENPLLYHSLINKKLDFINTFLPLKTDNIWNIDFKTLNSMYDKIQTLSYHFSTRKVKRNSKFNIETACNYAETFALTPNPEYISYENFGGDCTNFISQILYSGGLKKTYSWTPYSNTWLRVEELYYYLINNALTYKLTDDDSLSKGTLIQFKTPRLGRFFHSGFITHRLPDGECLYCCHSYNKLNYPLSQIYPVLYPELRSLYFY</sequence>
<feature type="domain" description="Putative amidase" evidence="1">
    <location>
        <begin position="185"/>
        <end position="311"/>
    </location>
</feature>
<organism evidence="2 3">
    <name type="scientific">Clostridium butyricum</name>
    <dbReference type="NCBI Taxonomy" id="1492"/>
    <lineage>
        <taxon>Bacteria</taxon>
        <taxon>Bacillati</taxon>
        <taxon>Bacillota</taxon>
        <taxon>Clostridia</taxon>
        <taxon>Eubacteriales</taxon>
        <taxon>Clostridiaceae</taxon>
        <taxon>Clostridium</taxon>
    </lineage>
</organism>
<accession>A0A2S7F8Q6</accession>
<evidence type="ECO:0000313" key="3">
    <source>
        <dbReference type="Proteomes" id="UP000238081"/>
    </source>
</evidence>
<dbReference type="Pfam" id="PF12671">
    <property type="entry name" value="Amidase_6"/>
    <property type="match status" value="1"/>
</dbReference>
<dbReference type="Proteomes" id="UP000238081">
    <property type="component" value="Unassembled WGS sequence"/>
</dbReference>
<dbReference type="EMBL" id="LRDH01000118">
    <property type="protein sequence ID" value="PPV13629.1"/>
    <property type="molecule type" value="Genomic_DNA"/>
</dbReference>
<dbReference type="PANTHER" id="PTHR40032:SF1">
    <property type="entry name" value="EXPORTED PROTEIN"/>
    <property type="match status" value="1"/>
</dbReference>
<dbReference type="RefSeq" id="WP_043662181.1">
    <property type="nucleotide sequence ID" value="NZ_LRDH01000118.1"/>
</dbReference>
<gene>
    <name evidence="2" type="ORF">AWN73_03590</name>
</gene>